<keyword evidence="5 13" id="KW-0235">DNA replication</keyword>
<dbReference type="Proteomes" id="UP000640489">
    <property type="component" value="Unassembled WGS sequence"/>
</dbReference>
<evidence type="ECO:0000256" key="1">
    <source>
        <dbReference type="ARBA" id="ARBA00004496"/>
    </source>
</evidence>
<evidence type="ECO:0000256" key="2">
    <source>
        <dbReference type="ARBA" id="ARBA00008016"/>
    </source>
</evidence>
<feature type="binding site" evidence="13">
    <location>
        <begin position="30"/>
        <end position="37"/>
    </location>
    <ligand>
        <name>ATP</name>
        <dbReference type="ChEBI" id="CHEBI:30616"/>
    </ligand>
</feature>
<dbReference type="InterPro" id="IPR042174">
    <property type="entry name" value="RecF_2"/>
</dbReference>
<sequence length="384" mass="41659">MYVSHLSLHDFRSYADVDVVLEPGATAFVGRNGQGKTNLVEAIDYLSRLSSHRVATDAPLVRADTDQAVVRAAVVKDGRTAVLEVEINPGRANRARVNKSPLPKTRDLVGLVRTVVFSPEDLALVKGDPAERRRFLDDLLVLRTPRLAGVRADYERVLRQRNSLLKTAGHARRGGGGQESALSTLEVWNSHLARVGAEILAERLALVEDLRPYLGNAYATVARGASQDDAAMDYKPSFEIGDERERAALTEGLLVALAERRQDELDRGISLVGPHRDDLVLSLGPGGEGARLPVRGYASHGESWSYALALRLAAYDLLRADGDDPILILDDVFAELDAERRGQLAELVAGAEQVLVTAAVDDDVPEKLAGVRFRVAGGEVTRVD</sequence>
<organism evidence="16 17">
    <name type="scientific">Nocardioides islandensis</name>
    <dbReference type="NCBI Taxonomy" id="433663"/>
    <lineage>
        <taxon>Bacteria</taxon>
        <taxon>Bacillati</taxon>
        <taxon>Actinomycetota</taxon>
        <taxon>Actinomycetes</taxon>
        <taxon>Propionibacteriales</taxon>
        <taxon>Nocardioidaceae</taxon>
        <taxon>Nocardioides</taxon>
    </lineage>
</organism>
<dbReference type="GO" id="GO:0006260">
    <property type="term" value="P:DNA replication"/>
    <property type="evidence" value="ECO:0007669"/>
    <property type="project" value="UniProtKB-UniRule"/>
</dbReference>
<dbReference type="AlphaFoldDB" id="A0A930VBR0"/>
<keyword evidence="17" id="KW-1185">Reference proteome</keyword>
<evidence type="ECO:0000256" key="8">
    <source>
        <dbReference type="ARBA" id="ARBA00022840"/>
    </source>
</evidence>
<keyword evidence="9 13" id="KW-0238">DNA-binding</keyword>
<evidence type="ECO:0000256" key="12">
    <source>
        <dbReference type="ARBA" id="ARBA00025401"/>
    </source>
</evidence>
<evidence type="ECO:0000256" key="3">
    <source>
        <dbReference type="ARBA" id="ARBA00020170"/>
    </source>
</evidence>
<protein>
    <recommendedName>
        <fullName evidence="3 13">DNA replication and repair protein RecF</fullName>
    </recommendedName>
</protein>
<dbReference type="InterPro" id="IPR001238">
    <property type="entry name" value="DNA-binding_RecF"/>
</dbReference>
<dbReference type="RefSeq" id="WP_194705187.1">
    <property type="nucleotide sequence ID" value="NZ_JADKPN010000001.1"/>
</dbReference>
<gene>
    <name evidence="13 16" type="primary">recF</name>
    <name evidence="16" type="ORF">ISU07_02685</name>
</gene>
<keyword evidence="7 13" id="KW-0227">DNA damage</keyword>
<dbReference type="PROSITE" id="PS00618">
    <property type="entry name" value="RECF_2"/>
    <property type="match status" value="1"/>
</dbReference>
<evidence type="ECO:0000256" key="9">
    <source>
        <dbReference type="ARBA" id="ARBA00023125"/>
    </source>
</evidence>
<dbReference type="InterPro" id="IPR027417">
    <property type="entry name" value="P-loop_NTPase"/>
</dbReference>
<dbReference type="PROSITE" id="PS00617">
    <property type="entry name" value="RECF_1"/>
    <property type="match status" value="1"/>
</dbReference>
<dbReference type="InterPro" id="IPR003395">
    <property type="entry name" value="RecF/RecN/SMC_N"/>
</dbReference>
<dbReference type="GO" id="GO:0009432">
    <property type="term" value="P:SOS response"/>
    <property type="evidence" value="ECO:0007669"/>
    <property type="project" value="UniProtKB-UniRule"/>
</dbReference>
<evidence type="ECO:0000256" key="10">
    <source>
        <dbReference type="ARBA" id="ARBA00023204"/>
    </source>
</evidence>
<dbReference type="GO" id="GO:0000731">
    <property type="term" value="P:DNA synthesis involved in DNA repair"/>
    <property type="evidence" value="ECO:0007669"/>
    <property type="project" value="TreeGrafter"/>
</dbReference>
<dbReference type="PANTHER" id="PTHR32182">
    <property type="entry name" value="DNA REPLICATION AND REPAIR PROTEIN RECF"/>
    <property type="match status" value="1"/>
</dbReference>
<name>A0A930VBR0_9ACTN</name>
<evidence type="ECO:0000256" key="4">
    <source>
        <dbReference type="ARBA" id="ARBA00022490"/>
    </source>
</evidence>
<evidence type="ECO:0000256" key="5">
    <source>
        <dbReference type="ARBA" id="ARBA00022705"/>
    </source>
</evidence>
<feature type="domain" description="RecF/RecN/SMC N-terminal" evidence="15">
    <location>
        <begin position="2"/>
        <end position="360"/>
    </location>
</feature>
<dbReference type="Gene3D" id="3.40.50.300">
    <property type="entry name" value="P-loop containing nucleotide triphosphate hydrolases"/>
    <property type="match status" value="1"/>
</dbReference>
<dbReference type="HAMAP" id="MF_00365">
    <property type="entry name" value="RecF"/>
    <property type="match status" value="1"/>
</dbReference>
<keyword evidence="10 13" id="KW-0234">DNA repair</keyword>
<keyword evidence="4 13" id="KW-0963">Cytoplasm</keyword>
<comment type="function">
    <text evidence="12 13 14">The RecF protein is involved in DNA metabolism; it is required for DNA replication and normal SOS inducibility. RecF binds preferentially to single-stranded, linear DNA. It also seems to bind ATP.</text>
</comment>
<dbReference type="InterPro" id="IPR018078">
    <property type="entry name" value="DNA-binding_RecF_CS"/>
</dbReference>
<dbReference type="GO" id="GO:0005737">
    <property type="term" value="C:cytoplasm"/>
    <property type="evidence" value="ECO:0007669"/>
    <property type="project" value="UniProtKB-SubCell"/>
</dbReference>
<dbReference type="Gene3D" id="1.20.1050.90">
    <property type="entry name" value="RecF/RecN/SMC, N-terminal domain"/>
    <property type="match status" value="1"/>
</dbReference>
<keyword evidence="11 13" id="KW-0742">SOS response</keyword>
<reference evidence="16" key="1">
    <citation type="submission" date="2020-11" db="EMBL/GenBank/DDBJ databases">
        <title>Nocardioides sp. nov., isolated from Soil of Cynanchum wilfordii Hemsley rhizosphere.</title>
        <authorList>
            <person name="Lee J.-S."/>
            <person name="Suh M.K."/>
            <person name="Kim J.-S."/>
        </authorList>
    </citation>
    <scope>NUCLEOTIDE SEQUENCE</scope>
    <source>
        <strain evidence="16">KCTC 19275</strain>
    </source>
</reference>
<comment type="subcellular location">
    <subcellularLocation>
        <location evidence="1 13 14">Cytoplasm</location>
    </subcellularLocation>
</comment>
<dbReference type="GO" id="GO:0003697">
    <property type="term" value="F:single-stranded DNA binding"/>
    <property type="evidence" value="ECO:0007669"/>
    <property type="project" value="UniProtKB-UniRule"/>
</dbReference>
<evidence type="ECO:0000256" key="11">
    <source>
        <dbReference type="ARBA" id="ARBA00023236"/>
    </source>
</evidence>
<dbReference type="Pfam" id="PF02463">
    <property type="entry name" value="SMC_N"/>
    <property type="match status" value="1"/>
</dbReference>
<comment type="caution">
    <text evidence="16">The sequence shown here is derived from an EMBL/GenBank/DDBJ whole genome shotgun (WGS) entry which is preliminary data.</text>
</comment>
<evidence type="ECO:0000313" key="17">
    <source>
        <dbReference type="Proteomes" id="UP000640489"/>
    </source>
</evidence>
<proteinExistence type="inferred from homology"/>
<comment type="similarity">
    <text evidence="2 13 14">Belongs to the RecF family.</text>
</comment>
<dbReference type="GO" id="GO:0005524">
    <property type="term" value="F:ATP binding"/>
    <property type="evidence" value="ECO:0007669"/>
    <property type="project" value="UniProtKB-UniRule"/>
</dbReference>
<dbReference type="SUPFAM" id="SSF52540">
    <property type="entry name" value="P-loop containing nucleoside triphosphate hydrolases"/>
    <property type="match status" value="1"/>
</dbReference>
<dbReference type="NCBIfam" id="TIGR00611">
    <property type="entry name" value="recf"/>
    <property type="match status" value="1"/>
</dbReference>
<dbReference type="PANTHER" id="PTHR32182:SF0">
    <property type="entry name" value="DNA REPLICATION AND REPAIR PROTEIN RECF"/>
    <property type="match status" value="1"/>
</dbReference>
<evidence type="ECO:0000259" key="15">
    <source>
        <dbReference type="Pfam" id="PF02463"/>
    </source>
</evidence>
<dbReference type="GO" id="GO:0006302">
    <property type="term" value="P:double-strand break repair"/>
    <property type="evidence" value="ECO:0007669"/>
    <property type="project" value="TreeGrafter"/>
</dbReference>
<evidence type="ECO:0000256" key="7">
    <source>
        <dbReference type="ARBA" id="ARBA00022763"/>
    </source>
</evidence>
<evidence type="ECO:0000256" key="6">
    <source>
        <dbReference type="ARBA" id="ARBA00022741"/>
    </source>
</evidence>
<accession>A0A930VBR0</accession>
<dbReference type="EMBL" id="JADKPN010000001">
    <property type="protein sequence ID" value="MBF4762023.1"/>
    <property type="molecule type" value="Genomic_DNA"/>
</dbReference>
<keyword evidence="8 13" id="KW-0067">ATP-binding</keyword>
<evidence type="ECO:0000256" key="13">
    <source>
        <dbReference type="HAMAP-Rule" id="MF_00365"/>
    </source>
</evidence>
<evidence type="ECO:0000313" key="16">
    <source>
        <dbReference type="EMBL" id="MBF4762023.1"/>
    </source>
</evidence>
<keyword evidence="6 13" id="KW-0547">Nucleotide-binding</keyword>
<evidence type="ECO:0000256" key="14">
    <source>
        <dbReference type="RuleBase" id="RU000578"/>
    </source>
</evidence>